<reference evidence="1 2" key="1">
    <citation type="submission" date="2016-10" db="EMBL/GenBank/DDBJ databases">
        <authorList>
            <person name="de Groot N.N."/>
        </authorList>
    </citation>
    <scope>NUCLEOTIDE SEQUENCE [LARGE SCALE GENOMIC DNA]</scope>
    <source>
        <strain evidence="1 2">CGMCC 1.9156</strain>
    </source>
</reference>
<sequence length="284" mass="33375">MKTKRKPRRSNRNVRDAVISSLLFLLAFGWISPKVQAQSTENAFLAGERLTYGAYYHWHLLWVNAGEVIFTTDTIKHNKNKQWHFLATGKTFKAYDLFYTVRDTFESRVNFVDFAPDYFIRKVNHGKSSTLHEYAFNSDENKISSYIKREDAKPFRDELIWKPSTADMLSTVYAFRNYNFEQLKKGKQVNFRMLVDNKTEDLYFRYEGQEQVKTRNGRKFNCHHVVIKLLGGDFFPDGEHMDVWFTADQNRIPIKVETKIVVGSVNAILTDLEHIKYPLTSEIK</sequence>
<protein>
    <recommendedName>
        <fullName evidence="3">DUF3108 domain-containing protein</fullName>
    </recommendedName>
</protein>
<proteinExistence type="predicted"/>
<dbReference type="RefSeq" id="WP_093917910.1">
    <property type="nucleotide sequence ID" value="NZ_FONW01000001.1"/>
</dbReference>
<dbReference type="Proteomes" id="UP000198964">
    <property type="component" value="Unassembled WGS sequence"/>
</dbReference>
<dbReference type="AlphaFoldDB" id="A0A1I2AKM0"/>
<accession>A0A1I2AKM0</accession>
<keyword evidence="2" id="KW-1185">Reference proteome</keyword>
<organism evidence="1 2">
    <name type="scientific">Sunxiuqinia elliptica</name>
    <dbReference type="NCBI Taxonomy" id="655355"/>
    <lineage>
        <taxon>Bacteria</taxon>
        <taxon>Pseudomonadati</taxon>
        <taxon>Bacteroidota</taxon>
        <taxon>Bacteroidia</taxon>
        <taxon>Marinilabiliales</taxon>
        <taxon>Prolixibacteraceae</taxon>
        <taxon>Sunxiuqinia</taxon>
    </lineage>
</organism>
<dbReference type="STRING" id="655355.SAMN05216283_101154"/>
<dbReference type="Pfam" id="PF11306">
    <property type="entry name" value="DUF3108"/>
    <property type="match status" value="1"/>
</dbReference>
<evidence type="ECO:0008006" key="3">
    <source>
        <dbReference type="Google" id="ProtNLM"/>
    </source>
</evidence>
<evidence type="ECO:0000313" key="1">
    <source>
        <dbReference type="EMBL" id="SFE44521.1"/>
    </source>
</evidence>
<dbReference type="EMBL" id="FONW01000001">
    <property type="protein sequence ID" value="SFE44521.1"/>
    <property type="molecule type" value="Genomic_DNA"/>
</dbReference>
<evidence type="ECO:0000313" key="2">
    <source>
        <dbReference type="Proteomes" id="UP000198964"/>
    </source>
</evidence>
<name>A0A1I2AKM0_9BACT</name>
<dbReference type="InterPro" id="IPR021457">
    <property type="entry name" value="DUF3108"/>
</dbReference>
<gene>
    <name evidence="1" type="ORF">SAMN05216283_101154</name>
</gene>